<dbReference type="RefSeq" id="WP_019226224.1">
    <property type="nucleotide sequence ID" value="NZ_CP046996.1"/>
</dbReference>
<evidence type="ECO:0000256" key="1">
    <source>
        <dbReference type="ARBA" id="ARBA00022691"/>
    </source>
</evidence>
<name>A0A857DF09_9FIRM</name>
<dbReference type="Pfam" id="PF13186">
    <property type="entry name" value="SPASM"/>
    <property type="match status" value="1"/>
</dbReference>
<dbReference type="PANTHER" id="PTHR11228:SF7">
    <property type="entry name" value="PQQA PEPTIDE CYCLASE"/>
    <property type="match status" value="1"/>
</dbReference>
<sequence>MSEFKNKIALARSLWANKQIIRVKPSINWFLMKYMGKFRLLNVGGQLVLHSHLPPVNSKAFTRFINEHLLARTEGPSHAQISLTDACPQHCAYCYNKNRSGELLNTAEIKQLIQDLKKMGVFWLGFTGGEPLMNKDLVEIVQSARDDCAIKLFTTGMGITKELAAELKRAGLCYVSISLDHWQEEEHDGIRGCRGAFQAALQAIEIFKGTGVHVSVSTVISRRMLRENQVEKFLAFLISLGIDEAWLSETKPTVEAFWNEAAVLTEEERLSLVHLQDKYNQERKITVNYLGHFEGGEHFGCNAGHKMVYIDAFGEVSPCVFTPITFGNVRDKSAQAVFLEMKAHFPSESCCFMNKNYALLKKHYKGQSPLSKEDTLEMMKEVRFSPLSEFSRLYYKG</sequence>
<dbReference type="Gene3D" id="3.20.20.70">
    <property type="entry name" value="Aldolase class I"/>
    <property type="match status" value="1"/>
</dbReference>
<evidence type="ECO:0000256" key="2">
    <source>
        <dbReference type="ARBA" id="ARBA00022723"/>
    </source>
</evidence>
<keyword evidence="1" id="KW-0949">S-adenosyl-L-methionine</keyword>
<organism evidence="6 7">
    <name type="scientific">Dehalobacter restrictus</name>
    <dbReference type="NCBI Taxonomy" id="55583"/>
    <lineage>
        <taxon>Bacteria</taxon>
        <taxon>Bacillati</taxon>
        <taxon>Bacillota</taxon>
        <taxon>Clostridia</taxon>
        <taxon>Eubacteriales</taxon>
        <taxon>Desulfitobacteriaceae</taxon>
        <taxon>Dehalobacter</taxon>
    </lineage>
</organism>
<dbReference type="InterPro" id="IPR023885">
    <property type="entry name" value="4Fe4S-binding_SPASM_dom"/>
</dbReference>
<accession>A0A857DF09</accession>
<dbReference type="SMART" id="SM00729">
    <property type="entry name" value="Elp3"/>
    <property type="match status" value="1"/>
</dbReference>
<dbReference type="Proteomes" id="UP000430508">
    <property type="component" value="Chromosome"/>
</dbReference>
<keyword evidence="3" id="KW-0408">Iron</keyword>
<dbReference type="GO" id="GO:0051536">
    <property type="term" value="F:iron-sulfur cluster binding"/>
    <property type="evidence" value="ECO:0007669"/>
    <property type="project" value="UniProtKB-KW"/>
</dbReference>
<feature type="domain" description="Radical SAM core" evidence="5">
    <location>
        <begin position="73"/>
        <end position="297"/>
    </location>
</feature>
<keyword evidence="2" id="KW-0479">Metal-binding</keyword>
<dbReference type="Pfam" id="PF04055">
    <property type="entry name" value="Radical_SAM"/>
    <property type="match status" value="1"/>
</dbReference>
<keyword evidence="4" id="KW-0411">Iron-sulfur</keyword>
<dbReference type="SUPFAM" id="SSF102114">
    <property type="entry name" value="Radical SAM enzymes"/>
    <property type="match status" value="1"/>
</dbReference>
<dbReference type="SFLD" id="SFLDG01386">
    <property type="entry name" value="main_SPASM_domain-containing"/>
    <property type="match status" value="1"/>
</dbReference>
<dbReference type="InterPro" id="IPR013785">
    <property type="entry name" value="Aldolase_TIM"/>
</dbReference>
<dbReference type="InterPro" id="IPR006638">
    <property type="entry name" value="Elp3/MiaA/NifB-like_rSAM"/>
</dbReference>
<dbReference type="CDD" id="cd01335">
    <property type="entry name" value="Radical_SAM"/>
    <property type="match status" value="1"/>
</dbReference>
<dbReference type="PROSITE" id="PS51918">
    <property type="entry name" value="RADICAL_SAM"/>
    <property type="match status" value="1"/>
</dbReference>
<evidence type="ECO:0000256" key="3">
    <source>
        <dbReference type="ARBA" id="ARBA00023004"/>
    </source>
</evidence>
<dbReference type="PANTHER" id="PTHR11228">
    <property type="entry name" value="RADICAL SAM DOMAIN PROTEIN"/>
    <property type="match status" value="1"/>
</dbReference>
<dbReference type="InterPro" id="IPR050377">
    <property type="entry name" value="Radical_SAM_PqqE_MftC-like"/>
</dbReference>
<proteinExistence type="predicted"/>
<dbReference type="GO" id="GO:0046872">
    <property type="term" value="F:metal ion binding"/>
    <property type="evidence" value="ECO:0007669"/>
    <property type="project" value="UniProtKB-KW"/>
</dbReference>
<dbReference type="AlphaFoldDB" id="A0A857DF09"/>
<evidence type="ECO:0000259" key="5">
    <source>
        <dbReference type="PROSITE" id="PS51918"/>
    </source>
</evidence>
<evidence type="ECO:0000256" key="4">
    <source>
        <dbReference type="ARBA" id="ARBA00023014"/>
    </source>
</evidence>
<protein>
    <submittedName>
        <fullName evidence="6">Radical SAM protein</fullName>
    </submittedName>
</protein>
<dbReference type="EMBL" id="CP046996">
    <property type="protein sequence ID" value="QGZ99853.1"/>
    <property type="molecule type" value="Genomic_DNA"/>
</dbReference>
<dbReference type="SFLD" id="SFLDG01067">
    <property type="entry name" value="SPASM/twitch_domain_containing"/>
    <property type="match status" value="1"/>
</dbReference>
<dbReference type="InterPro" id="IPR058240">
    <property type="entry name" value="rSAM_sf"/>
</dbReference>
<reference evidence="6 7" key="1">
    <citation type="submission" date="2019-12" db="EMBL/GenBank/DDBJ databases">
        <title>Sequence classification of anaerobic respiratory reductive dehalogenases: First we see many, then we see few.</title>
        <authorList>
            <person name="Molenda O."/>
            <person name="Puentes Jacome L.A."/>
            <person name="Cao X."/>
            <person name="Nesbo C.L."/>
            <person name="Tang S."/>
            <person name="Morson N."/>
            <person name="Patron J."/>
            <person name="Lomheim L."/>
            <person name="Wishart D.S."/>
            <person name="Edwards E.A."/>
        </authorList>
    </citation>
    <scope>NUCLEOTIDE SEQUENCE [LARGE SCALE GENOMIC DNA]</scope>
    <source>
        <strain evidence="6 7">12DCA</strain>
    </source>
</reference>
<evidence type="ECO:0000313" key="6">
    <source>
        <dbReference type="EMBL" id="QGZ99853.1"/>
    </source>
</evidence>
<dbReference type="GO" id="GO:0003824">
    <property type="term" value="F:catalytic activity"/>
    <property type="evidence" value="ECO:0007669"/>
    <property type="project" value="InterPro"/>
</dbReference>
<dbReference type="SFLD" id="SFLDS00029">
    <property type="entry name" value="Radical_SAM"/>
    <property type="match status" value="1"/>
</dbReference>
<evidence type="ECO:0000313" key="7">
    <source>
        <dbReference type="Proteomes" id="UP000430508"/>
    </source>
</evidence>
<gene>
    <name evidence="6" type="ORF">GQ588_03920</name>
</gene>
<dbReference type="InterPro" id="IPR007197">
    <property type="entry name" value="rSAM"/>
</dbReference>